<evidence type="ECO:0000313" key="1">
    <source>
        <dbReference type="EMBL" id="MCS0658921.1"/>
    </source>
</evidence>
<protein>
    <submittedName>
        <fullName evidence="1">Molybdopterin biosynthesis protein MoeY</fullName>
    </submittedName>
</protein>
<dbReference type="RefSeq" id="WP_258812105.1">
    <property type="nucleotide sequence ID" value="NZ_JANUGU010000003.1"/>
</dbReference>
<evidence type="ECO:0000313" key="2">
    <source>
        <dbReference type="Proteomes" id="UP001204621"/>
    </source>
</evidence>
<dbReference type="SUPFAM" id="SSF55469">
    <property type="entry name" value="FMN-dependent nitroreductase-like"/>
    <property type="match status" value="1"/>
</dbReference>
<organism evidence="1 2">
    <name type="scientific">Massilia terrae</name>
    <dbReference type="NCBI Taxonomy" id="1811224"/>
    <lineage>
        <taxon>Bacteria</taxon>
        <taxon>Pseudomonadati</taxon>
        <taxon>Pseudomonadota</taxon>
        <taxon>Betaproteobacteria</taxon>
        <taxon>Burkholderiales</taxon>
        <taxon>Oxalobacteraceae</taxon>
        <taxon>Telluria group</taxon>
        <taxon>Massilia</taxon>
    </lineage>
</organism>
<dbReference type="InterPro" id="IPR000415">
    <property type="entry name" value="Nitroreductase-like"/>
</dbReference>
<gene>
    <name evidence="1" type="ORF">NX778_12690</name>
</gene>
<comment type="caution">
    <text evidence="1">The sequence shown here is derived from an EMBL/GenBank/DDBJ whole genome shotgun (WGS) entry which is preliminary data.</text>
</comment>
<reference evidence="1 2" key="1">
    <citation type="submission" date="2022-08" db="EMBL/GenBank/DDBJ databases">
        <title>Reclassification of Massilia species as members of the genera Telluria, Duganella, Pseudoduganella, Mokoshia gen. nov. and Zemynaea gen. nov. using orthogonal and non-orthogonal genome-based approaches.</title>
        <authorList>
            <person name="Bowman J.P."/>
        </authorList>
    </citation>
    <scope>NUCLEOTIDE SEQUENCE [LARGE SCALE GENOMIC DNA]</scope>
    <source>
        <strain evidence="1 2">JCM 31606</strain>
    </source>
</reference>
<proteinExistence type="predicted"/>
<name>A0ABT2CY65_9BURK</name>
<dbReference type="EMBL" id="JANUGU010000003">
    <property type="protein sequence ID" value="MCS0658921.1"/>
    <property type="molecule type" value="Genomic_DNA"/>
</dbReference>
<accession>A0ABT2CY65</accession>
<keyword evidence="2" id="KW-1185">Reference proteome</keyword>
<sequence length="355" mass="39943">MMPSGALREILELARWAPSGDNTQVWRFEVLGADRVLVHAWDTRADTVYDLDGHPSQISMGALLETMAIAASAQGLRTDVQRRLDSPQERPVFDVRLLPDPALVPSPLVDAITRRTVQRRPMSAKPLSTAQKQSLEAAVGPGYAIAWLESFGERMRAARLMFNNARLRLTMPEAFEVHRRIIHWGVERSPDRVPDQALGVDAATLRLMKWAMHSWRRMSGVNRALGTWAPRMQMDFIPGVACAAHFVLKARRAPQGIDDWVEAGRAVQRLWLTLTHLGLFMQPEMTPLIFTKYVRERRAFTQAAQLHGLAEQLERESSALVFTDALTPVYMGRIGTGPAPRARSERLPLEQLLVH</sequence>
<dbReference type="Proteomes" id="UP001204621">
    <property type="component" value="Unassembled WGS sequence"/>
</dbReference>
<dbReference type="Gene3D" id="3.40.109.10">
    <property type="entry name" value="NADH Oxidase"/>
    <property type="match status" value="2"/>
</dbReference>